<dbReference type="Pfam" id="PF03171">
    <property type="entry name" value="2OG-FeII_Oxy"/>
    <property type="match status" value="1"/>
</dbReference>
<evidence type="ECO:0000256" key="5">
    <source>
        <dbReference type="RuleBase" id="RU003682"/>
    </source>
</evidence>
<keyword evidence="2 5" id="KW-0479">Metal-binding</keyword>
<dbReference type="GO" id="GO:0046872">
    <property type="term" value="F:metal ion binding"/>
    <property type="evidence" value="ECO:0007669"/>
    <property type="project" value="UniProtKB-KW"/>
</dbReference>
<dbReference type="EMBL" id="CAJGYO010000014">
    <property type="protein sequence ID" value="CAD6267736.1"/>
    <property type="molecule type" value="Genomic_DNA"/>
</dbReference>
<evidence type="ECO:0000259" key="6">
    <source>
        <dbReference type="PROSITE" id="PS51471"/>
    </source>
</evidence>
<protein>
    <recommendedName>
        <fullName evidence="6">Fe2OG dioxygenase domain-containing protein</fullName>
    </recommendedName>
</protein>
<dbReference type="InterPro" id="IPR027443">
    <property type="entry name" value="IPNS-like_sf"/>
</dbReference>
<dbReference type="FunFam" id="2.60.120.330:FF:000041">
    <property type="entry name" value="Hyoscyamine 6-dioxygenase"/>
    <property type="match status" value="1"/>
</dbReference>
<evidence type="ECO:0000313" key="8">
    <source>
        <dbReference type="Proteomes" id="UP000604825"/>
    </source>
</evidence>
<dbReference type="Gene3D" id="2.60.120.330">
    <property type="entry name" value="B-lactam Antibiotic, Isopenicillin N Synthase, Chain"/>
    <property type="match status" value="1"/>
</dbReference>
<proteinExistence type="inferred from homology"/>
<dbReference type="InterPro" id="IPR005123">
    <property type="entry name" value="Oxoglu/Fe-dep_dioxygenase_dom"/>
</dbReference>
<dbReference type="GO" id="GO:0016491">
    <property type="term" value="F:oxidoreductase activity"/>
    <property type="evidence" value="ECO:0007669"/>
    <property type="project" value="UniProtKB-KW"/>
</dbReference>
<evidence type="ECO:0000256" key="1">
    <source>
        <dbReference type="ARBA" id="ARBA00008056"/>
    </source>
</evidence>
<dbReference type="InterPro" id="IPR026992">
    <property type="entry name" value="DIOX_N"/>
</dbReference>
<name>A0A811RBY3_9POAL</name>
<accession>A0A811RBY3</accession>
<sequence>MENMLHLAPSQALPMDRSIFLREQLPPAISAVDSLPVIDMSRSRDEVRRGILDAGVEFGFFMVVNHGIPEEVMRDMAEVCEEFFQLSAADKAYMYSEDRHKPNRMFSGATYETGGEKYWRDCLRLACPFPVGDGTRDWPHTPQRLRGVIEHFTTLTRGVGMELLQLLSEAMGIRPDYFEGDISSSDVVLNINHYPPCPNPEKTLGLPPHCDRNLITLLLPGSVYGLDVAYKGEWIKVEPMPGALVVNFGQQLEVVTNGLLKSIEHRVVTSSTLARTAVATFIMPTPDCLIGPAKEFVAEDRPPCYRTVRFRDFMRIYNVVKLGSSVNLTTDLKNVQKEI</sequence>
<gene>
    <name evidence="7" type="ORF">NCGR_LOCUS51041</name>
</gene>
<evidence type="ECO:0000256" key="3">
    <source>
        <dbReference type="ARBA" id="ARBA00023002"/>
    </source>
</evidence>
<dbReference type="SUPFAM" id="SSF51197">
    <property type="entry name" value="Clavaminate synthase-like"/>
    <property type="match status" value="1"/>
</dbReference>
<evidence type="ECO:0000313" key="7">
    <source>
        <dbReference type="EMBL" id="CAD6267736.1"/>
    </source>
</evidence>
<evidence type="ECO:0000256" key="2">
    <source>
        <dbReference type="ARBA" id="ARBA00022723"/>
    </source>
</evidence>
<dbReference type="PANTHER" id="PTHR47991">
    <property type="entry name" value="OXOGLUTARATE/IRON-DEPENDENT DIOXYGENASE"/>
    <property type="match status" value="1"/>
</dbReference>
<comment type="similarity">
    <text evidence="1 5">Belongs to the iron/ascorbate-dependent oxidoreductase family.</text>
</comment>
<dbReference type="AlphaFoldDB" id="A0A811RBY3"/>
<dbReference type="InterPro" id="IPR050295">
    <property type="entry name" value="Plant_2OG-oxidoreductases"/>
</dbReference>
<dbReference type="OrthoDB" id="406156at2759"/>
<dbReference type="InterPro" id="IPR044861">
    <property type="entry name" value="IPNS-like_FE2OG_OXY"/>
</dbReference>
<keyword evidence="3 5" id="KW-0560">Oxidoreductase</keyword>
<evidence type="ECO:0000256" key="4">
    <source>
        <dbReference type="ARBA" id="ARBA00023004"/>
    </source>
</evidence>
<dbReference type="PROSITE" id="PS51471">
    <property type="entry name" value="FE2OG_OXY"/>
    <property type="match status" value="1"/>
</dbReference>
<keyword evidence="8" id="KW-1185">Reference proteome</keyword>
<feature type="domain" description="Fe2OG dioxygenase" evidence="6">
    <location>
        <begin position="184"/>
        <end position="284"/>
    </location>
</feature>
<keyword evidence="4 5" id="KW-0408">Iron</keyword>
<dbReference type="Pfam" id="PF14226">
    <property type="entry name" value="DIOX_N"/>
    <property type="match status" value="1"/>
</dbReference>
<dbReference type="Proteomes" id="UP000604825">
    <property type="component" value="Unassembled WGS sequence"/>
</dbReference>
<reference evidence="7" key="1">
    <citation type="submission" date="2020-10" db="EMBL/GenBank/DDBJ databases">
        <authorList>
            <person name="Han B."/>
            <person name="Lu T."/>
            <person name="Zhao Q."/>
            <person name="Huang X."/>
            <person name="Zhao Y."/>
        </authorList>
    </citation>
    <scope>NUCLEOTIDE SEQUENCE</scope>
</reference>
<comment type="caution">
    <text evidence="7">The sequence shown here is derived from an EMBL/GenBank/DDBJ whole genome shotgun (WGS) entry which is preliminary data.</text>
</comment>
<organism evidence="7 8">
    <name type="scientific">Miscanthus lutarioriparius</name>
    <dbReference type="NCBI Taxonomy" id="422564"/>
    <lineage>
        <taxon>Eukaryota</taxon>
        <taxon>Viridiplantae</taxon>
        <taxon>Streptophyta</taxon>
        <taxon>Embryophyta</taxon>
        <taxon>Tracheophyta</taxon>
        <taxon>Spermatophyta</taxon>
        <taxon>Magnoliopsida</taxon>
        <taxon>Liliopsida</taxon>
        <taxon>Poales</taxon>
        <taxon>Poaceae</taxon>
        <taxon>PACMAD clade</taxon>
        <taxon>Panicoideae</taxon>
        <taxon>Andropogonodae</taxon>
        <taxon>Andropogoneae</taxon>
        <taxon>Saccharinae</taxon>
        <taxon>Miscanthus</taxon>
    </lineage>
</organism>